<dbReference type="Pfam" id="PF02670">
    <property type="entry name" value="DXP_reductoisom"/>
    <property type="match status" value="1"/>
</dbReference>
<feature type="binding site" evidence="9">
    <location>
        <position position="149"/>
    </location>
    <ligand>
        <name>Mn(2+)</name>
        <dbReference type="ChEBI" id="CHEBI:29035"/>
    </ligand>
</feature>
<keyword evidence="9" id="KW-0460">Magnesium</keyword>
<feature type="binding site" evidence="9">
    <location>
        <position position="218"/>
    </location>
    <ligand>
        <name>1-deoxy-D-xylulose 5-phosphate</name>
        <dbReference type="ChEBI" id="CHEBI:57792"/>
    </ligand>
</feature>
<dbReference type="UniPathway" id="UPA00056">
    <property type="reaction ID" value="UER00092"/>
</dbReference>
<dbReference type="PANTHER" id="PTHR30525">
    <property type="entry name" value="1-DEOXY-D-XYLULOSE 5-PHOSPHATE REDUCTOISOMERASE"/>
    <property type="match status" value="1"/>
</dbReference>
<keyword evidence="5 9" id="KW-0560">Oxidoreductase</keyword>
<dbReference type="RefSeq" id="WP_078712238.1">
    <property type="nucleotide sequence ID" value="NZ_FUWY01000005.1"/>
</dbReference>
<feature type="binding site" evidence="9">
    <location>
        <position position="11"/>
    </location>
    <ligand>
        <name>NADPH</name>
        <dbReference type="ChEBI" id="CHEBI:57783"/>
    </ligand>
</feature>
<evidence type="ECO:0000256" key="1">
    <source>
        <dbReference type="ARBA" id="ARBA00005094"/>
    </source>
</evidence>
<feature type="binding site" evidence="9">
    <location>
        <position position="121"/>
    </location>
    <ligand>
        <name>NADPH</name>
        <dbReference type="ChEBI" id="CHEBI:57783"/>
    </ligand>
</feature>
<evidence type="ECO:0000256" key="9">
    <source>
        <dbReference type="HAMAP-Rule" id="MF_00183"/>
    </source>
</evidence>
<feature type="binding site" evidence="9">
    <location>
        <position position="148"/>
    </location>
    <ligand>
        <name>1-deoxy-D-xylulose 5-phosphate</name>
        <dbReference type="ChEBI" id="CHEBI:57792"/>
    </ligand>
</feature>
<feature type="binding site" evidence="9">
    <location>
        <position position="218"/>
    </location>
    <ligand>
        <name>Mn(2+)</name>
        <dbReference type="ChEBI" id="CHEBI:29035"/>
    </ligand>
</feature>
<reference evidence="14" key="1">
    <citation type="submission" date="2017-02" db="EMBL/GenBank/DDBJ databases">
        <authorList>
            <person name="Varghese N."/>
            <person name="Submissions S."/>
        </authorList>
    </citation>
    <scope>NUCLEOTIDE SEQUENCE [LARGE SCALE GENOMIC DNA]</scope>
    <source>
        <strain evidence="14">ATCC 25662</strain>
    </source>
</reference>
<dbReference type="FunFam" id="3.40.50.720:FF:000045">
    <property type="entry name" value="1-deoxy-D-xylulose 5-phosphate reductoisomerase"/>
    <property type="match status" value="1"/>
</dbReference>
<feature type="binding site" evidence="9">
    <location>
        <position position="36"/>
    </location>
    <ligand>
        <name>NADPH</name>
        <dbReference type="ChEBI" id="CHEBI:57783"/>
    </ligand>
</feature>
<dbReference type="Pfam" id="PF13288">
    <property type="entry name" value="DXPR_C"/>
    <property type="match status" value="1"/>
</dbReference>
<dbReference type="Gene3D" id="3.40.50.720">
    <property type="entry name" value="NAD(P)-binding Rossmann-like Domain"/>
    <property type="match status" value="1"/>
</dbReference>
<feature type="binding site" evidence="9">
    <location>
        <position position="123"/>
    </location>
    <ligand>
        <name>NADPH</name>
        <dbReference type="ChEBI" id="CHEBI:57783"/>
    </ligand>
</feature>
<organism evidence="13 14">
    <name type="scientific">Anaerorhabdus furcosa</name>
    <dbReference type="NCBI Taxonomy" id="118967"/>
    <lineage>
        <taxon>Bacteria</taxon>
        <taxon>Bacillati</taxon>
        <taxon>Bacillota</taxon>
        <taxon>Erysipelotrichia</taxon>
        <taxon>Erysipelotrichales</taxon>
        <taxon>Erysipelotrichaceae</taxon>
        <taxon>Anaerorhabdus</taxon>
    </lineage>
</organism>
<comment type="caution">
    <text evidence="9">Lacks conserved residue(s) required for the propagation of feature annotation.</text>
</comment>
<feature type="binding site" evidence="9">
    <location>
        <position position="196"/>
    </location>
    <ligand>
        <name>1-deoxy-D-xylulose 5-phosphate</name>
        <dbReference type="ChEBI" id="CHEBI:57792"/>
    </ligand>
</feature>
<dbReference type="InterPro" id="IPR036169">
    <property type="entry name" value="DXPR_C_sf"/>
</dbReference>
<dbReference type="InterPro" id="IPR003821">
    <property type="entry name" value="DXP_reductoisomerase"/>
</dbReference>
<dbReference type="SUPFAM" id="SSF69055">
    <property type="entry name" value="1-deoxy-D-xylulose-5-phosphate reductoisomerase, C-terminal domain"/>
    <property type="match status" value="1"/>
</dbReference>
<evidence type="ECO:0000259" key="10">
    <source>
        <dbReference type="Pfam" id="PF02670"/>
    </source>
</evidence>
<dbReference type="SUPFAM" id="SSF51735">
    <property type="entry name" value="NAD(P)-binding Rossmann-fold domains"/>
    <property type="match status" value="1"/>
</dbReference>
<dbReference type="EMBL" id="FUWY01000005">
    <property type="protein sequence ID" value="SJZ85252.1"/>
    <property type="molecule type" value="Genomic_DNA"/>
</dbReference>
<dbReference type="InterPro" id="IPR013644">
    <property type="entry name" value="DXP_reductoisomerase_C"/>
</dbReference>
<dbReference type="InterPro" id="IPR013512">
    <property type="entry name" value="DXP_reductoisomerase_N"/>
</dbReference>
<feature type="binding site" evidence="9">
    <location>
        <position position="214"/>
    </location>
    <ligand>
        <name>1-deoxy-D-xylulose 5-phosphate</name>
        <dbReference type="ChEBI" id="CHEBI:57792"/>
    </ligand>
</feature>
<dbReference type="GO" id="GO:0016853">
    <property type="term" value="F:isomerase activity"/>
    <property type="evidence" value="ECO:0007669"/>
    <property type="project" value="UniProtKB-KW"/>
</dbReference>
<dbReference type="GO" id="GO:0030604">
    <property type="term" value="F:1-deoxy-D-xylulose-5-phosphate reductoisomerase activity"/>
    <property type="evidence" value="ECO:0007669"/>
    <property type="project" value="UniProtKB-UniRule"/>
</dbReference>
<dbReference type="Gene3D" id="1.10.1740.10">
    <property type="match status" value="1"/>
</dbReference>
<dbReference type="PANTHER" id="PTHR30525:SF0">
    <property type="entry name" value="1-DEOXY-D-XYLULOSE 5-PHOSPHATE REDUCTOISOMERASE, CHLOROPLASTIC"/>
    <property type="match status" value="1"/>
</dbReference>
<evidence type="ECO:0000256" key="2">
    <source>
        <dbReference type="ARBA" id="ARBA00006825"/>
    </source>
</evidence>
<dbReference type="NCBIfam" id="TIGR00243">
    <property type="entry name" value="Dxr"/>
    <property type="match status" value="1"/>
</dbReference>
<dbReference type="SUPFAM" id="SSF55347">
    <property type="entry name" value="Glyceraldehyde-3-phosphate dehydrogenase-like, C-terminal domain"/>
    <property type="match status" value="1"/>
</dbReference>
<proteinExistence type="inferred from homology"/>
<evidence type="ECO:0000256" key="3">
    <source>
        <dbReference type="ARBA" id="ARBA00022723"/>
    </source>
</evidence>
<evidence type="ECO:0000313" key="14">
    <source>
        <dbReference type="Proteomes" id="UP000243297"/>
    </source>
</evidence>
<dbReference type="HAMAP" id="MF_00183">
    <property type="entry name" value="DXP_reductoisom"/>
    <property type="match status" value="1"/>
</dbReference>
<feature type="binding site" evidence="9">
    <location>
        <position position="209"/>
    </location>
    <ligand>
        <name>1-deoxy-D-xylulose 5-phosphate</name>
        <dbReference type="ChEBI" id="CHEBI:57792"/>
    </ligand>
</feature>
<keyword evidence="3 9" id="KW-0479">Metal-binding</keyword>
<feature type="domain" description="1-deoxy-D-xylulose 5-phosphate reductoisomerase N-terminal" evidence="10">
    <location>
        <begin position="4"/>
        <end position="129"/>
    </location>
</feature>
<feature type="binding site" evidence="9">
    <location>
        <position position="147"/>
    </location>
    <ligand>
        <name>Mn(2+)</name>
        <dbReference type="ChEBI" id="CHEBI:29035"/>
    </ligand>
</feature>
<evidence type="ECO:0000256" key="5">
    <source>
        <dbReference type="ARBA" id="ARBA00023002"/>
    </source>
</evidence>
<keyword evidence="7 9" id="KW-0414">Isoprene biosynthesis</keyword>
<comment type="pathway">
    <text evidence="1 9">Isoprenoid biosynthesis; isopentenyl diphosphate biosynthesis via DXP pathway; isopentenyl diphosphate from 1-deoxy-D-xylulose 5-phosphate: step 1/6.</text>
</comment>
<feature type="domain" description="DXP reductoisomerase C-terminal" evidence="12">
    <location>
        <begin position="258"/>
        <end position="375"/>
    </location>
</feature>
<feature type="binding site" evidence="9">
    <location>
        <position position="122"/>
    </location>
    <ligand>
        <name>1-deoxy-D-xylulose 5-phosphate</name>
        <dbReference type="ChEBI" id="CHEBI:57792"/>
    </ligand>
</feature>
<evidence type="ECO:0000256" key="8">
    <source>
        <dbReference type="ARBA" id="ARBA00048543"/>
    </source>
</evidence>
<dbReference type="STRING" id="118967.SAMN02745191_1832"/>
<accession>A0A1T4P1I1</accession>
<evidence type="ECO:0000313" key="13">
    <source>
        <dbReference type="EMBL" id="SJZ85252.1"/>
    </source>
</evidence>
<keyword evidence="4 9" id="KW-0521">NADP</keyword>
<sequence>MKKIVLLGASGSIGSQTIDVIVSHPEEFDLVAFSVGHNINKVHEILEKFPMIQHIGVADEKDAIELKKQYASIEFYFGDKGLCQLANLDGYDTFISAIVGFRGLEPLLEAIKKVKYIALANKESLVAGGPLIKKALNDYNVMLLPIDSEHSAILQCLQGNNISEIDRLIVTASGGSFRDKTRAELTNVTKEQALKHPNWKMGGRITIDSATMANKGFEVIEAHYLFDIPFDKIEVVIHSESVVHSLVQYRDHSVIAQMGSADMKIPIQYALSYPRRLKMYGDKPFNFMDYPELHFQIPDFERFPLLALAYEVGKKGGNLGAIMNGADEEAVSLFLEDKIKFLEIEDYVIQAVRQCRFIENPSLEELIASDLDSREFVRQMYEARETVK</sequence>
<gene>
    <name evidence="9" type="primary">dxr</name>
    <name evidence="13" type="ORF">SAMN02745191_1832</name>
</gene>
<comment type="function">
    <text evidence="9">Catalyzes the NADPH-dependent rearrangement and reduction of 1-deoxy-D-xylulose-5-phosphate (DXP) to 2-C-methyl-D-erythritol 4-phosphate (MEP).</text>
</comment>
<dbReference type="GO" id="GO:0070402">
    <property type="term" value="F:NADPH binding"/>
    <property type="evidence" value="ECO:0007669"/>
    <property type="project" value="InterPro"/>
</dbReference>
<evidence type="ECO:0000256" key="7">
    <source>
        <dbReference type="ARBA" id="ARBA00023229"/>
    </source>
</evidence>
<dbReference type="Proteomes" id="UP000243297">
    <property type="component" value="Unassembled WGS sequence"/>
</dbReference>
<dbReference type="InterPro" id="IPR026877">
    <property type="entry name" value="DXPR_C"/>
</dbReference>
<feature type="domain" description="1-deoxy-D-xylulose 5-phosphate reductoisomerase C-terminal" evidence="11">
    <location>
        <begin position="143"/>
        <end position="226"/>
    </location>
</feature>
<feature type="binding site" evidence="9">
    <location>
        <position position="173"/>
    </location>
    <ligand>
        <name>1-deoxy-D-xylulose 5-phosphate</name>
        <dbReference type="ChEBI" id="CHEBI:57792"/>
    </ligand>
</feature>
<dbReference type="EC" id="1.1.1.267" evidence="9"/>
<dbReference type="GO" id="GO:0030145">
    <property type="term" value="F:manganese ion binding"/>
    <property type="evidence" value="ECO:0007669"/>
    <property type="project" value="TreeGrafter"/>
</dbReference>
<evidence type="ECO:0000256" key="4">
    <source>
        <dbReference type="ARBA" id="ARBA00022857"/>
    </source>
</evidence>
<protein>
    <recommendedName>
        <fullName evidence="9">1-deoxy-D-xylulose 5-phosphate reductoisomerase</fullName>
        <shortName evidence="9">DXP reductoisomerase</shortName>
        <ecNumber evidence="9">1.1.1.267</ecNumber>
    </recommendedName>
    <alternativeName>
        <fullName evidence="9">1-deoxyxylulose-5-phosphate reductoisomerase</fullName>
    </alternativeName>
    <alternativeName>
        <fullName evidence="9">2-C-methyl-D-erythritol 4-phosphate synthase</fullName>
    </alternativeName>
</protein>
<comment type="cofactor">
    <cofactor evidence="9">
        <name>Mg(2+)</name>
        <dbReference type="ChEBI" id="CHEBI:18420"/>
    </cofactor>
    <cofactor evidence="9">
        <name>Mn(2+)</name>
        <dbReference type="ChEBI" id="CHEBI:29035"/>
    </cofactor>
</comment>
<feature type="binding site" evidence="9">
    <location>
        <position position="202"/>
    </location>
    <ligand>
        <name>NADPH</name>
        <dbReference type="ChEBI" id="CHEBI:57783"/>
    </ligand>
</feature>
<evidence type="ECO:0000256" key="6">
    <source>
        <dbReference type="ARBA" id="ARBA00023211"/>
    </source>
</evidence>
<feature type="binding site" evidence="9">
    <location>
        <position position="12"/>
    </location>
    <ligand>
        <name>NADPH</name>
        <dbReference type="ChEBI" id="CHEBI:57783"/>
    </ligand>
</feature>
<dbReference type="Pfam" id="PF08436">
    <property type="entry name" value="DXP_redisom_C"/>
    <property type="match status" value="1"/>
</dbReference>
<feature type="binding site" evidence="9">
    <location>
        <position position="149"/>
    </location>
    <ligand>
        <name>1-deoxy-D-xylulose 5-phosphate</name>
        <dbReference type="ChEBI" id="CHEBI:57792"/>
    </ligand>
</feature>
<comment type="similarity">
    <text evidence="2 9">Belongs to the DXR family.</text>
</comment>
<feature type="binding site" evidence="9">
    <location>
        <position position="13"/>
    </location>
    <ligand>
        <name>NADPH</name>
        <dbReference type="ChEBI" id="CHEBI:57783"/>
    </ligand>
</feature>
<dbReference type="GO" id="GO:0051484">
    <property type="term" value="P:isopentenyl diphosphate biosynthetic process, methylerythritol 4-phosphate pathway involved in terpenoid biosynthetic process"/>
    <property type="evidence" value="ECO:0007669"/>
    <property type="project" value="TreeGrafter"/>
</dbReference>
<dbReference type="OrthoDB" id="9806546at2"/>
<evidence type="ECO:0000259" key="11">
    <source>
        <dbReference type="Pfam" id="PF08436"/>
    </source>
</evidence>
<feature type="binding site" evidence="9">
    <location>
        <position position="38"/>
    </location>
    <ligand>
        <name>NADPH</name>
        <dbReference type="ChEBI" id="CHEBI:57783"/>
    </ligand>
</feature>
<feature type="binding site" evidence="9">
    <location>
        <position position="215"/>
    </location>
    <ligand>
        <name>1-deoxy-D-xylulose 5-phosphate</name>
        <dbReference type="ChEBI" id="CHEBI:57792"/>
    </ligand>
</feature>
<dbReference type="InterPro" id="IPR036291">
    <property type="entry name" value="NAD(P)-bd_dom_sf"/>
</dbReference>
<keyword evidence="14" id="KW-1185">Reference proteome</keyword>
<evidence type="ECO:0000259" key="12">
    <source>
        <dbReference type="Pfam" id="PF13288"/>
    </source>
</evidence>
<name>A0A1T4P1I1_9FIRM</name>
<comment type="catalytic activity">
    <reaction evidence="8">
        <text>2-C-methyl-D-erythritol 4-phosphate + NADP(+) = 1-deoxy-D-xylulose 5-phosphate + NADPH + H(+)</text>
        <dbReference type="Rhea" id="RHEA:13717"/>
        <dbReference type="ChEBI" id="CHEBI:15378"/>
        <dbReference type="ChEBI" id="CHEBI:57783"/>
        <dbReference type="ChEBI" id="CHEBI:57792"/>
        <dbReference type="ChEBI" id="CHEBI:58262"/>
        <dbReference type="ChEBI" id="CHEBI:58349"/>
        <dbReference type="EC" id="1.1.1.267"/>
    </reaction>
    <physiologicalReaction direction="right-to-left" evidence="8">
        <dbReference type="Rhea" id="RHEA:13719"/>
    </physiologicalReaction>
</comment>
<dbReference type="PIRSF" id="PIRSF006205">
    <property type="entry name" value="Dxp_reductismrs"/>
    <property type="match status" value="1"/>
</dbReference>
<dbReference type="AlphaFoldDB" id="A0A1T4P1I1"/>
<keyword evidence="13" id="KW-0413">Isomerase</keyword>
<keyword evidence="6 9" id="KW-0464">Manganese</keyword>